<evidence type="ECO:0000256" key="1">
    <source>
        <dbReference type="SAM" id="MobiDB-lite"/>
    </source>
</evidence>
<reference evidence="2" key="1">
    <citation type="submission" date="2023-10" db="EMBL/GenBank/DDBJ databases">
        <authorList>
            <person name="Chen Y."/>
            <person name="Shah S."/>
            <person name="Dougan E. K."/>
            <person name="Thang M."/>
            <person name="Chan C."/>
        </authorList>
    </citation>
    <scope>NUCLEOTIDE SEQUENCE [LARGE SCALE GENOMIC DNA]</scope>
</reference>
<protein>
    <recommendedName>
        <fullName evidence="4">GDP-fucose protein O-fucosyltransferase 1</fullName>
    </recommendedName>
</protein>
<organism evidence="2 3">
    <name type="scientific">Prorocentrum cordatum</name>
    <dbReference type="NCBI Taxonomy" id="2364126"/>
    <lineage>
        <taxon>Eukaryota</taxon>
        <taxon>Sar</taxon>
        <taxon>Alveolata</taxon>
        <taxon>Dinophyceae</taxon>
        <taxon>Prorocentrales</taxon>
        <taxon>Prorocentraceae</taxon>
        <taxon>Prorocentrum</taxon>
    </lineage>
</organism>
<feature type="region of interest" description="Disordered" evidence="1">
    <location>
        <begin position="1"/>
        <end position="44"/>
    </location>
</feature>
<dbReference type="Proteomes" id="UP001189429">
    <property type="component" value="Unassembled WGS sequence"/>
</dbReference>
<feature type="non-terminal residue" evidence="2">
    <location>
        <position position="1"/>
    </location>
</feature>
<gene>
    <name evidence="2" type="ORF">PCOR1329_LOCUS1711</name>
</gene>
<dbReference type="Gene3D" id="3.40.50.11350">
    <property type="match status" value="1"/>
</dbReference>
<dbReference type="EMBL" id="CAUYUJ010000421">
    <property type="protein sequence ID" value="CAK0790438.1"/>
    <property type="molecule type" value="Genomic_DNA"/>
</dbReference>
<accession>A0ABN9PJM1</accession>
<name>A0ABN9PJM1_9DINO</name>
<evidence type="ECO:0000313" key="3">
    <source>
        <dbReference type="Proteomes" id="UP001189429"/>
    </source>
</evidence>
<comment type="caution">
    <text evidence="2">The sequence shown here is derived from an EMBL/GenBank/DDBJ whole genome shotgun (WGS) entry which is preliminary data.</text>
</comment>
<proteinExistence type="predicted"/>
<evidence type="ECO:0008006" key="4">
    <source>
        <dbReference type="Google" id="ProtNLM"/>
    </source>
</evidence>
<evidence type="ECO:0000313" key="2">
    <source>
        <dbReference type="EMBL" id="CAK0790438.1"/>
    </source>
</evidence>
<keyword evidence="3" id="KW-1185">Reference proteome</keyword>
<feature type="compositionally biased region" description="Low complexity" evidence="1">
    <location>
        <begin position="19"/>
        <end position="34"/>
    </location>
</feature>
<sequence>EASGGGEHLPARPPRRAHVPAAAPGSPSGPGAARMPRRRPWPPDRRVLAFAMASAASAAAGDAGADRCAEPEQGSQDVAEQFRLSAAGGTDPCSAQVLSTAWLMFPYGMGAKLNNYVNDLLVAMHRGQSFAVCVGPDGDLSLDPYFRDVGLPRCLHCKGPQLDLLDEFPVLMYGTISRRRTEEVKALLYQTLFQPTALLDSLVGDLAQTLGISSQRYVGVHVRRRDKWREAQPVPLEAYAHVATHLCGVVNATRVYLATDDPNGTEASLRALLGPGILGVGRAGRAARVARGTWRLHQPPTRPCSSRC</sequence>